<name>A0A6A6U050_9PEZI</name>
<accession>A0A6A6U050</accession>
<feature type="region of interest" description="Disordered" evidence="2">
    <location>
        <begin position="216"/>
        <end position="464"/>
    </location>
</feature>
<keyword evidence="4" id="KW-1185">Reference proteome</keyword>
<gene>
    <name evidence="3" type="ORF">BT63DRAFT_90620</name>
</gene>
<proteinExistence type="predicted"/>
<evidence type="ECO:0000313" key="3">
    <source>
        <dbReference type="EMBL" id="KAF2664488.1"/>
    </source>
</evidence>
<dbReference type="Proteomes" id="UP000799302">
    <property type="component" value="Unassembled WGS sequence"/>
</dbReference>
<evidence type="ECO:0000256" key="2">
    <source>
        <dbReference type="SAM" id="MobiDB-lite"/>
    </source>
</evidence>
<dbReference type="EMBL" id="MU004242">
    <property type="protein sequence ID" value="KAF2664488.1"/>
    <property type="molecule type" value="Genomic_DNA"/>
</dbReference>
<feature type="compositionally biased region" description="Low complexity" evidence="2">
    <location>
        <begin position="275"/>
        <end position="291"/>
    </location>
</feature>
<reference evidence="3" key="1">
    <citation type="journal article" date="2020" name="Stud. Mycol.">
        <title>101 Dothideomycetes genomes: a test case for predicting lifestyles and emergence of pathogens.</title>
        <authorList>
            <person name="Haridas S."/>
            <person name="Albert R."/>
            <person name="Binder M."/>
            <person name="Bloem J."/>
            <person name="Labutti K."/>
            <person name="Salamov A."/>
            <person name="Andreopoulos B."/>
            <person name="Baker S."/>
            <person name="Barry K."/>
            <person name="Bills G."/>
            <person name="Bluhm B."/>
            <person name="Cannon C."/>
            <person name="Castanera R."/>
            <person name="Culley D."/>
            <person name="Daum C."/>
            <person name="Ezra D."/>
            <person name="Gonzalez J."/>
            <person name="Henrissat B."/>
            <person name="Kuo A."/>
            <person name="Liang C."/>
            <person name="Lipzen A."/>
            <person name="Lutzoni F."/>
            <person name="Magnuson J."/>
            <person name="Mondo S."/>
            <person name="Nolan M."/>
            <person name="Ohm R."/>
            <person name="Pangilinan J."/>
            <person name="Park H.-J."/>
            <person name="Ramirez L."/>
            <person name="Alfaro M."/>
            <person name="Sun H."/>
            <person name="Tritt A."/>
            <person name="Yoshinaga Y."/>
            <person name="Zwiers L.-H."/>
            <person name="Turgeon B."/>
            <person name="Goodwin S."/>
            <person name="Spatafora J."/>
            <person name="Crous P."/>
            <person name="Grigoriev I."/>
        </authorList>
    </citation>
    <scope>NUCLEOTIDE SEQUENCE</scope>
    <source>
        <strain evidence="3">CBS 115976</strain>
    </source>
</reference>
<protein>
    <submittedName>
        <fullName evidence="3">Uncharacterized protein</fullName>
    </submittedName>
</protein>
<feature type="coiled-coil region" evidence="1">
    <location>
        <begin position="116"/>
        <end position="151"/>
    </location>
</feature>
<dbReference type="OrthoDB" id="20105at2759"/>
<evidence type="ECO:0000313" key="4">
    <source>
        <dbReference type="Proteomes" id="UP000799302"/>
    </source>
</evidence>
<feature type="compositionally biased region" description="Basic and acidic residues" evidence="2">
    <location>
        <begin position="372"/>
        <end position="382"/>
    </location>
</feature>
<sequence length="464" mass="50621">MAYPDYMLLTLSSPAKHNLDYKSTHDFAAQRTISISSVLSTPPPERNLTSNYFSPAKILGSISSSTSRMTTPHRGLPPPAPLTLPDPSRLPPPLPGQSHSNLPAPPPQWHGMEESMRNWLHTKAEEERRRQEEEKTQQEQLRLEQKKIEQNMLQESIRCGVPPNSLPMLFLALAGAGAAGVGAEVFQQYIAQFTAQTQHMQPASPETGRDRIITQSQSGAYPGPQSVPPTPIGGQYASFAGTRAGTVSGPPSAQRAHFAGGLPRLATESAAGVPSGSQQSSQQQEPQTQISFHHWQPPTSHPDASAGVTHQTPTAQTDYASSPKKRKATGSHQPAPPPSSSLRYSESRSPRATTGHSRQRSDLSARGAPLPHLDERLVRPRAETIATEHSSATDTARWQPHHYHPSSHLQHQPHKLEPTIENPGYGAYDDPSRRPPQIAPGSATRLQTGDERPRSRDDIEMGER</sequence>
<feature type="region of interest" description="Disordered" evidence="2">
    <location>
        <begin position="63"/>
        <end position="112"/>
    </location>
</feature>
<evidence type="ECO:0000256" key="1">
    <source>
        <dbReference type="SAM" id="Coils"/>
    </source>
</evidence>
<feature type="compositionally biased region" description="Pro residues" evidence="2">
    <location>
        <begin position="75"/>
        <end position="95"/>
    </location>
</feature>
<feature type="compositionally biased region" description="Polar residues" evidence="2">
    <location>
        <begin position="308"/>
        <end position="320"/>
    </location>
</feature>
<dbReference type="AlphaFoldDB" id="A0A6A6U050"/>
<keyword evidence="1" id="KW-0175">Coiled coil</keyword>
<feature type="compositionally biased region" description="Basic and acidic residues" evidence="2">
    <location>
        <begin position="448"/>
        <end position="464"/>
    </location>
</feature>
<organism evidence="3 4">
    <name type="scientific">Microthyrium microscopicum</name>
    <dbReference type="NCBI Taxonomy" id="703497"/>
    <lineage>
        <taxon>Eukaryota</taxon>
        <taxon>Fungi</taxon>
        <taxon>Dikarya</taxon>
        <taxon>Ascomycota</taxon>
        <taxon>Pezizomycotina</taxon>
        <taxon>Dothideomycetes</taxon>
        <taxon>Dothideomycetes incertae sedis</taxon>
        <taxon>Microthyriales</taxon>
        <taxon>Microthyriaceae</taxon>
        <taxon>Microthyrium</taxon>
    </lineage>
</organism>
<feature type="compositionally biased region" description="Polar residues" evidence="2">
    <location>
        <begin position="387"/>
        <end position="396"/>
    </location>
</feature>